<dbReference type="PROSITE" id="PS51904">
    <property type="entry name" value="GLYCOSYL_HYDROL_F25_2"/>
    <property type="match status" value="1"/>
</dbReference>
<dbReference type="GO" id="GO:0016998">
    <property type="term" value="P:cell wall macromolecule catabolic process"/>
    <property type="evidence" value="ECO:0007669"/>
    <property type="project" value="InterPro"/>
</dbReference>
<feature type="compositionally biased region" description="Polar residues" evidence="4">
    <location>
        <begin position="387"/>
        <end position="399"/>
    </location>
</feature>
<feature type="chain" id="PRO_5018237182" evidence="5">
    <location>
        <begin position="28"/>
        <end position="399"/>
    </location>
</feature>
<dbReference type="GO" id="GO:0003796">
    <property type="term" value="F:lysozyme activity"/>
    <property type="evidence" value="ECO:0007669"/>
    <property type="project" value="InterPro"/>
</dbReference>
<dbReference type="Gene3D" id="3.20.20.80">
    <property type="entry name" value="Glycosidases"/>
    <property type="match status" value="1"/>
</dbReference>
<feature type="region of interest" description="Disordered" evidence="4">
    <location>
        <begin position="377"/>
        <end position="399"/>
    </location>
</feature>
<evidence type="ECO:0000259" key="6">
    <source>
        <dbReference type="Pfam" id="PF01345"/>
    </source>
</evidence>
<dbReference type="InterPro" id="IPR018077">
    <property type="entry name" value="Glyco_hydro_fam25_subgr"/>
</dbReference>
<dbReference type="Pfam" id="PF01345">
    <property type="entry name" value="DUF11"/>
    <property type="match status" value="1"/>
</dbReference>
<dbReference type="GO" id="GO:0016052">
    <property type="term" value="P:carbohydrate catabolic process"/>
    <property type="evidence" value="ECO:0007669"/>
    <property type="project" value="TreeGrafter"/>
</dbReference>
<reference evidence="7 8" key="1">
    <citation type="submission" date="2018-11" db="EMBL/GenBank/DDBJ databases">
        <title>Sequencing the genomes of 1000 actinobacteria strains.</title>
        <authorList>
            <person name="Klenk H.-P."/>
        </authorList>
    </citation>
    <scope>NUCLEOTIDE SEQUENCE [LARGE SCALE GENOMIC DNA]</scope>
    <source>
        <strain evidence="7 8">DSM 44254</strain>
    </source>
</reference>
<dbReference type="OrthoDB" id="287365at2"/>
<sequence length="399" mass="43223">MPRVAGSILVATALVAGTVLTGSVAYAAPVAPPNTVPGLDVSYWQGPNVDWKKIADNGAKFAIIRATRGTSSTDNATPYVDPYFARNAAEARKYGIIQGAYHFAGPDKSSGATQANFLVDNGGGWQPDGMSLPGALDMESDPYSTLPKQDGVRVDCYNLTAPQMIAWIKDFSTTYFKRTGRYPMIYSNQNWWKNCTSSPAEPTGTAAFDLTNPLWVANYKDPVKNPAPAMMGGFTKYTFWQFWNGNDKPLFPGDQNLFPGTLAQLRAFAKKADKPVANVGVKVTKNGKYRVGKKASFKVEVTNKGPDASGTTRVYVKFPAKKLKLRSFPKACTKASYGLKCVYPNIPAKGAKTFKVWFTVTKQLKAGSKPTVTLGLQTPGILDPGKPNNTSKTTLPITR</sequence>
<evidence type="ECO:0000313" key="8">
    <source>
        <dbReference type="Proteomes" id="UP000272400"/>
    </source>
</evidence>
<organism evidence="7 8">
    <name type="scientific">Actinocorallia herbida</name>
    <dbReference type="NCBI Taxonomy" id="58109"/>
    <lineage>
        <taxon>Bacteria</taxon>
        <taxon>Bacillati</taxon>
        <taxon>Actinomycetota</taxon>
        <taxon>Actinomycetes</taxon>
        <taxon>Streptosporangiales</taxon>
        <taxon>Thermomonosporaceae</taxon>
        <taxon>Actinocorallia</taxon>
    </lineage>
</organism>
<evidence type="ECO:0000256" key="5">
    <source>
        <dbReference type="SAM" id="SignalP"/>
    </source>
</evidence>
<dbReference type="SMART" id="SM00641">
    <property type="entry name" value="Glyco_25"/>
    <property type="match status" value="1"/>
</dbReference>
<dbReference type="GO" id="GO:0009253">
    <property type="term" value="P:peptidoglycan catabolic process"/>
    <property type="evidence" value="ECO:0007669"/>
    <property type="project" value="InterPro"/>
</dbReference>
<keyword evidence="3" id="KW-0326">Glycosidase</keyword>
<keyword evidence="5" id="KW-0732">Signal</keyword>
<protein>
    <submittedName>
        <fullName evidence="7">GH25 family lysozyme M1 (1,4-beta-N-acetylmuramidase)</fullName>
    </submittedName>
</protein>
<evidence type="ECO:0000256" key="1">
    <source>
        <dbReference type="ARBA" id="ARBA00010646"/>
    </source>
</evidence>
<dbReference type="InterPro" id="IPR001434">
    <property type="entry name" value="OmcB-like_DUF11"/>
</dbReference>
<comment type="caution">
    <text evidence="7">The sequence shown here is derived from an EMBL/GenBank/DDBJ whole genome shotgun (WGS) entry which is preliminary data.</text>
</comment>
<dbReference type="Proteomes" id="UP000272400">
    <property type="component" value="Unassembled WGS sequence"/>
</dbReference>
<dbReference type="EMBL" id="RJKE01000001">
    <property type="protein sequence ID" value="ROO90143.1"/>
    <property type="molecule type" value="Genomic_DNA"/>
</dbReference>
<dbReference type="PANTHER" id="PTHR34135">
    <property type="entry name" value="LYSOZYME"/>
    <property type="match status" value="1"/>
</dbReference>
<gene>
    <name evidence="7" type="ORF">EDD29_7859</name>
</gene>
<keyword evidence="2" id="KW-0378">Hydrolase</keyword>
<evidence type="ECO:0000256" key="2">
    <source>
        <dbReference type="ARBA" id="ARBA00022801"/>
    </source>
</evidence>
<dbReference type="InterPro" id="IPR002053">
    <property type="entry name" value="Glyco_hydro_25"/>
</dbReference>
<evidence type="ECO:0000256" key="4">
    <source>
        <dbReference type="SAM" id="MobiDB-lite"/>
    </source>
</evidence>
<feature type="domain" description="DUF11" evidence="6">
    <location>
        <begin position="282"/>
        <end position="395"/>
    </location>
</feature>
<feature type="signal peptide" evidence="5">
    <location>
        <begin position="1"/>
        <end position="27"/>
    </location>
</feature>
<dbReference type="AlphaFoldDB" id="A0A3N1D9D0"/>
<dbReference type="SUPFAM" id="SSF51445">
    <property type="entry name" value="(Trans)glycosidases"/>
    <property type="match status" value="1"/>
</dbReference>
<dbReference type="PANTHER" id="PTHR34135:SF2">
    <property type="entry name" value="LYSOZYME"/>
    <property type="match status" value="1"/>
</dbReference>
<name>A0A3N1D9D0_9ACTN</name>
<dbReference type="Pfam" id="PF01183">
    <property type="entry name" value="Glyco_hydro_25"/>
    <property type="match status" value="1"/>
</dbReference>
<evidence type="ECO:0000256" key="3">
    <source>
        <dbReference type="ARBA" id="ARBA00023295"/>
    </source>
</evidence>
<keyword evidence="8" id="KW-1185">Reference proteome</keyword>
<accession>A0A3N1D9D0</accession>
<comment type="similarity">
    <text evidence="1">Belongs to the glycosyl hydrolase 25 family.</text>
</comment>
<evidence type="ECO:0000313" key="7">
    <source>
        <dbReference type="EMBL" id="ROO90143.1"/>
    </source>
</evidence>
<proteinExistence type="inferred from homology"/>
<dbReference type="RefSeq" id="WP_123669136.1">
    <property type="nucleotide sequence ID" value="NZ_RJKE01000001.1"/>
</dbReference>
<dbReference type="InterPro" id="IPR017853">
    <property type="entry name" value="GH"/>
</dbReference>